<proteinExistence type="predicted"/>
<name>A0AA35VAZ7_LACSI</name>
<accession>A0AA35VAZ7</accession>
<evidence type="ECO:0000256" key="1">
    <source>
        <dbReference type="SAM" id="MobiDB-lite"/>
    </source>
</evidence>
<reference evidence="2" key="1">
    <citation type="submission" date="2023-04" db="EMBL/GenBank/DDBJ databases">
        <authorList>
            <person name="Vijverberg K."/>
            <person name="Xiong W."/>
            <person name="Schranz E."/>
        </authorList>
    </citation>
    <scope>NUCLEOTIDE SEQUENCE</scope>
</reference>
<protein>
    <submittedName>
        <fullName evidence="2">Uncharacterized protein</fullName>
    </submittedName>
</protein>
<gene>
    <name evidence="2" type="ORF">LSALG_LOCUS3418</name>
</gene>
<keyword evidence="3" id="KW-1185">Reference proteome</keyword>
<feature type="compositionally biased region" description="Polar residues" evidence="1">
    <location>
        <begin position="289"/>
        <end position="306"/>
    </location>
</feature>
<evidence type="ECO:0000313" key="3">
    <source>
        <dbReference type="Proteomes" id="UP001177003"/>
    </source>
</evidence>
<evidence type="ECO:0000313" key="2">
    <source>
        <dbReference type="EMBL" id="CAI9262690.1"/>
    </source>
</evidence>
<sequence>MMLSWSFRTKIFENSYWTGNKKGTKVKYKRIWHEKEIQFRVAGFLGVKAVSVLFLKMGCPAALAFVIGCACRALVTPEANASLGHWVLPGPSHQPHVAEEVPHQEGLRDHPVATRSAPPVDLEVKQPLMGDQQRHEELANRLNHHFLGKSEQIGSLAYDDLLDKQILIEEKLEIALLNEGFSRDRILANRYEIRELIFYKEGVPLKEETLGMHLAQIQSDPFSNIPYRGELMLVGYYLSWSLFSLTHHMIVWWAALRADPNRRGPIETRLFSDMLLSLGIVQLRENKPNQETQAMGEITTSGGTESSEARSEKAGKRSNQRTISWSAAAHRKRRGKGLSARGPRHRCVGGIRLGWRRRKEGRLK</sequence>
<dbReference type="Proteomes" id="UP001177003">
    <property type="component" value="Chromosome 0"/>
</dbReference>
<organism evidence="2 3">
    <name type="scientific">Lactuca saligna</name>
    <name type="common">Willowleaf lettuce</name>
    <dbReference type="NCBI Taxonomy" id="75948"/>
    <lineage>
        <taxon>Eukaryota</taxon>
        <taxon>Viridiplantae</taxon>
        <taxon>Streptophyta</taxon>
        <taxon>Embryophyta</taxon>
        <taxon>Tracheophyta</taxon>
        <taxon>Spermatophyta</taxon>
        <taxon>Magnoliopsida</taxon>
        <taxon>eudicotyledons</taxon>
        <taxon>Gunneridae</taxon>
        <taxon>Pentapetalae</taxon>
        <taxon>asterids</taxon>
        <taxon>campanulids</taxon>
        <taxon>Asterales</taxon>
        <taxon>Asteraceae</taxon>
        <taxon>Cichorioideae</taxon>
        <taxon>Cichorieae</taxon>
        <taxon>Lactucinae</taxon>
        <taxon>Lactuca</taxon>
    </lineage>
</organism>
<dbReference type="EMBL" id="OX465086">
    <property type="protein sequence ID" value="CAI9262690.1"/>
    <property type="molecule type" value="Genomic_DNA"/>
</dbReference>
<feature type="compositionally biased region" description="Basic residues" evidence="1">
    <location>
        <begin position="329"/>
        <end position="345"/>
    </location>
</feature>
<feature type="region of interest" description="Disordered" evidence="1">
    <location>
        <begin position="288"/>
        <end position="345"/>
    </location>
</feature>
<dbReference type="AlphaFoldDB" id="A0AA35VAZ7"/>